<dbReference type="AlphaFoldDB" id="A0A0V1M4V2"/>
<dbReference type="Proteomes" id="UP000054843">
    <property type="component" value="Unassembled WGS sequence"/>
</dbReference>
<organism evidence="2 3">
    <name type="scientific">Trichinella papuae</name>
    <dbReference type="NCBI Taxonomy" id="268474"/>
    <lineage>
        <taxon>Eukaryota</taxon>
        <taxon>Metazoa</taxon>
        <taxon>Ecdysozoa</taxon>
        <taxon>Nematoda</taxon>
        <taxon>Enoplea</taxon>
        <taxon>Dorylaimia</taxon>
        <taxon>Trichinellida</taxon>
        <taxon>Trichinellidae</taxon>
        <taxon>Trichinella</taxon>
    </lineage>
</organism>
<accession>A0A0V1M4V2</accession>
<evidence type="ECO:0000259" key="1">
    <source>
        <dbReference type="Pfam" id="PF05699"/>
    </source>
</evidence>
<dbReference type="Pfam" id="PF05699">
    <property type="entry name" value="Dimer_Tnp_hAT"/>
    <property type="match status" value="1"/>
</dbReference>
<sequence length="121" mass="13608">MNRNCKGMKSLMDFYPKSESNAETGRNVPTDLDCRQKKAGLSFCISGCYSWKCALDKSKGCQEMSRAHVDTFPNTYKMAATALMISVSVSTCEASFSAYSRILTPFQRSMSNSRMRNLVLW</sequence>
<dbReference type="GO" id="GO:0046983">
    <property type="term" value="F:protein dimerization activity"/>
    <property type="evidence" value="ECO:0007669"/>
    <property type="project" value="InterPro"/>
</dbReference>
<keyword evidence="3" id="KW-1185">Reference proteome</keyword>
<protein>
    <recommendedName>
        <fullName evidence="1">HAT C-terminal dimerisation domain-containing protein</fullName>
    </recommendedName>
</protein>
<feature type="domain" description="HAT C-terminal dimerisation" evidence="1">
    <location>
        <begin position="68"/>
        <end position="117"/>
    </location>
</feature>
<dbReference type="InterPro" id="IPR008906">
    <property type="entry name" value="HATC_C_dom"/>
</dbReference>
<evidence type="ECO:0000313" key="3">
    <source>
        <dbReference type="Proteomes" id="UP000054843"/>
    </source>
</evidence>
<comment type="caution">
    <text evidence="2">The sequence shown here is derived from an EMBL/GenBank/DDBJ whole genome shotgun (WGS) entry which is preliminary data.</text>
</comment>
<gene>
    <name evidence="2" type="ORF">T10_5823</name>
</gene>
<name>A0A0V1M4V2_9BILA</name>
<dbReference type="EMBL" id="JYDO01000246">
    <property type="protein sequence ID" value="KRZ66386.1"/>
    <property type="molecule type" value="Genomic_DNA"/>
</dbReference>
<evidence type="ECO:0000313" key="2">
    <source>
        <dbReference type="EMBL" id="KRZ66386.1"/>
    </source>
</evidence>
<proteinExistence type="predicted"/>
<reference evidence="2 3" key="1">
    <citation type="submission" date="2015-01" db="EMBL/GenBank/DDBJ databases">
        <title>Evolution of Trichinella species and genotypes.</title>
        <authorList>
            <person name="Korhonen P.K."/>
            <person name="Edoardo P."/>
            <person name="Giuseppe L.R."/>
            <person name="Gasser R.B."/>
        </authorList>
    </citation>
    <scope>NUCLEOTIDE SEQUENCE [LARGE SCALE GENOMIC DNA]</scope>
    <source>
        <strain evidence="2">ISS1980</strain>
    </source>
</reference>